<gene>
    <name evidence="4" type="ORF">ATI02_4009</name>
</gene>
<dbReference type="PANTHER" id="PTHR37529">
    <property type="entry name" value="TRANSPOSASE INSG FOR INSERTION SEQUENCE ELEMENT IS4-RELATED"/>
    <property type="match status" value="1"/>
</dbReference>
<accession>A0ABX4Q2Q2</accession>
<protein>
    <submittedName>
        <fullName evidence="4">IS4 transposase</fullName>
    </submittedName>
</protein>
<proteinExistence type="predicted"/>
<evidence type="ECO:0000256" key="1">
    <source>
        <dbReference type="SAM" id="MobiDB-lite"/>
    </source>
</evidence>
<dbReference type="SUPFAM" id="SSF53098">
    <property type="entry name" value="Ribonuclease H-like"/>
    <property type="match status" value="1"/>
</dbReference>
<comment type="caution">
    <text evidence="4">The sequence shown here is derived from an EMBL/GenBank/DDBJ whole genome shotgun (WGS) entry which is preliminary data.</text>
</comment>
<evidence type="ECO:0000313" key="5">
    <source>
        <dbReference type="Proteomes" id="UP000232455"/>
    </source>
</evidence>
<dbReference type="NCBIfam" id="NF033592">
    <property type="entry name" value="transpos_IS4_1"/>
    <property type="match status" value="1"/>
</dbReference>
<dbReference type="InterPro" id="IPR012337">
    <property type="entry name" value="RNaseH-like_sf"/>
</dbReference>
<dbReference type="Pfam" id="PF20125">
    <property type="entry name" value="DUF6515"/>
    <property type="match status" value="1"/>
</dbReference>
<feature type="domain" description="Transposase IS4-like" evidence="2">
    <location>
        <begin position="128"/>
        <end position="352"/>
    </location>
</feature>
<dbReference type="EMBL" id="PHHE01000001">
    <property type="protein sequence ID" value="PKA71057.1"/>
    <property type="molecule type" value="Genomic_DNA"/>
</dbReference>
<feature type="domain" description="Transposase IS4 N-terminal" evidence="3">
    <location>
        <begin position="18"/>
        <end position="109"/>
    </location>
</feature>
<keyword evidence="5" id="KW-1185">Reference proteome</keyword>
<evidence type="ECO:0000259" key="3">
    <source>
        <dbReference type="Pfam" id="PF13006"/>
    </source>
</evidence>
<dbReference type="InterPro" id="IPR045398">
    <property type="entry name" value="DUF6515"/>
</dbReference>
<dbReference type="Pfam" id="PF01609">
    <property type="entry name" value="DDE_Tnp_1"/>
    <property type="match status" value="1"/>
</dbReference>
<evidence type="ECO:0000259" key="2">
    <source>
        <dbReference type="Pfam" id="PF01609"/>
    </source>
</evidence>
<dbReference type="InterPro" id="IPR047952">
    <property type="entry name" value="Transpos_IS4"/>
</dbReference>
<dbReference type="Pfam" id="PF13006">
    <property type="entry name" value="Nterm_IS4"/>
    <property type="match status" value="1"/>
</dbReference>
<sequence length="509" mass="58053">MRLARALELTHNFVSTPNSLEGLDSLLDPSLVEQALEQAGVATLRRRRLPLEMMLWCVISMAFFRRMSAWDVVSRMNIMLPGQRPLVAPSAVVQARQRLGSEAVRQVFDLTQKSWHEAASHPTWAGLRLLGVDGVVWRTPDTPENRARYDSASNQHGDTGFPQVRMVCQMELTSHLLIGSAFDGYRSNEMKLAEQLIETTPDHSLTLFDRGFYSLGLLHQWQQAGIERHWLMPLKKGSQYEVLQRLGRHDAVVSLSTSPQARKQWPGLPERLTARLLSKTVKGKVCQILTSMADSLRFPSDEIVDLYSQRWEIELGFREMKQTLLNSSYTLRSKTPEMIEQELWGVLLGYNLLRYQMVEMSRHCPGIHPCYWYRPQGPRYIVVQPPRGIRIQYLPDYAREVWVGGALLFLAAGSYYAYQEATQDYVVVEPPVQPQPQPQSQGYDVEAYPANGQSPEQVQQDGYQCYQYAVQQSGFDPRTATYQPAPEVVQAYRQAQGNCLSSRGYQVSY</sequence>
<name>A0ABX4Q2Q2_9PSED</name>
<dbReference type="PANTHER" id="PTHR37529:SF1">
    <property type="entry name" value="TRANSPOSASE INSG FOR INSERTION SEQUENCE ELEMENT IS4-RELATED"/>
    <property type="match status" value="1"/>
</dbReference>
<feature type="region of interest" description="Disordered" evidence="1">
    <location>
        <begin position="433"/>
        <end position="454"/>
    </location>
</feature>
<evidence type="ECO:0000313" key="4">
    <source>
        <dbReference type="EMBL" id="PKA71057.1"/>
    </source>
</evidence>
<reference evidence="4 5" key="1">
    <citation type="submission" date="2017-11" db="EMBL/GenBank/DDBJ databases">
        <title>Genome sequencing of a diverse group of Pseudomonas species.</title>
        <authorList>
            <person name="Loper J."/>
        </authorList>
    </citation>
    <scope>NUCLEOTIDE SEQUENCE [LARGE SCALE GENOMIC DNA]</scope>
    <source>
        <strain evidence="4 5">LMG 25716</strain>
    </source>
</reference>
<organism evidence="4 5">
    <name type="scientific">Pseudomonas baetica</name>
    <dbReference type="NCBI Taxonomy" id="674054"/>
    <lineage>
        <taxon>Bacteria</taxon>
        <taxon>Pseudomonadati</taxon>
        <taxon>Pseudomonadota</taxon>
        <taxon>Gammaproteobacteria</taxon>
        <taxon>Pseudomonadales</taxon>
        <taxon>Pseudomonadaceae</taxon>
        <taxon>Pseudomonas</taxon>
    </lineage>
</organism>
<dbReference type="InterPro" id="IPR002559">
    <property type="entry name" value="Transposase_11"/>
</dbReference>
<dbReference type="Proteomes" id="UP000232455">
    <property type="component" value="Unassembled WGS sequence"/>
</dbReference>
<dbReference type="InterPro" id="IPR024473">
    <property type="entry name" value="Transposases_IS4_N"/>
</dbReference>